<protein>
    <submittedName>
        <fullName evidence="1">Uncharacterized protein</fullName>
    </submittedName>
</protein>
<organism evidence="1 2">
    <name type="scientific">Candidatus Methanomarinus sp</name>
    <dbReference type="NCBI Taxonomy" id="3386244"/>
    <lineage>
        <taxon>Archaea</taxon>
        <taxon>Methanobacteriati</taxon>
        <taxon>Methanobacteriota</taxon>
        <taxon>Stenosarchaea group</taxon>
        <taxon>Methanomicrobia</taxon>
        <taxon>Methanosarcinales</taxon>
        <taxon>ANME-2 cluster</taxon>
        <taxon>Candidatus Methanocomedenaceae</taxon>
        <taxon>Candidatus Methanomarinus</taxon>
    </lineage>
</organism>
<proteinExistence type="predicted"/>
<name>A0AC61SBG0_9EURY</name>
<reference evidence="1" key="1">
    <citation type="submission" date="2018-09" db="EMBL/GenBank/DDBJ databases">
        <title>A genomic encyclopedia of anaerobic methanotrophic archaea.</title>
        <authorList>
            <person name="Skennerton C.T."/>
            <person name="Chadwick G.L."/>
            <person name="Laso-Perez R."/>
            <person name="Leu A.O."/>
            <person name="Speth D.R."/>
            <person name="Yu H."/>
            <person name="Morgan-Lang C."/>
            <person name="Hatzenpichler R."/>
            <person name="Goudeau D."/>
            <person name="Malmstrom R."/>
            <person name="Woyke T."/>
            <person name="Hallam S."/>
            <person name="Tyson G.W."/>
            <person name="Wegener G."/>
            <person name="Boetius A."/>
            <person name="Orphan V.J."/>
        </authorList>
    </citation>
    <scope>NUCLEOTIDE SEQUENCE</scope>
    <source>
        <strain evidence="1">CONS3730D10UFb2</strain>
    </source>
</reference>
<dbReference type="EMBL" id="QYBA01000082">
    <property type="protein sequence ID" value="TKY92067.1"/>
    <property type="molecule type" value="Genomic_DNA"/>
</dbReference>
<sequence length="174" mass="20110">MYRKYYNVSLTGNVQDIGFRKFIENTANSYHVTGYVFNDQNGSVKMLCAGQVELLNTFFDALQTRPPQGIRIEKFIKTEIPIPKDFDLNVPNKFLKLATDELADIGRKLDTGVELLKTLPQIEESVGRLPEIKTGINTLNLNFEDFRTDQREHNKRMEEQNKQLTQILQKLAEK</sequence>
<dbReference type="Proteomes" id="UP000315423">
    <property type="component" value="Unassembled WGS sequence"/>
</dbReference>
<gene>
    <name evidence="1" type="ORF">C5S46_02655</name>
</gene>
<accession>A0AC61SBG0</accession>
<evidence type="ECO:0000313" key="2">
    <source>
        <dbReference type="Proteomes" id="UP000315423"/>
    </source>
</evidence>
<comment type="caution">
    <text evidence="1">The sequence shown here is derived from an EMBL/GenBank/DDBJ whole genome shotgun (WGS) entry which is preliminary data.</text>
</comment>
<evidence type="ECO:0000313" key="1">
    <source>
        <dbReference type="EMBL" id="TKY92067.1"/>
    </source>
</evidence>